<dbReference type="GO" id="GO:0005886">
    <property type="term" value="C:plasma membrane"/>
    <property type="evidence" value="ECO:0007669"/>
    <property type="project" value="UniProtKB-SubCell"/>
</dbReference>
<evidence type="ECO:0000256" key="8">
    <source>
        <dbReference type="SAM" id="Phobius"/>
    </source>
</evidence>
<gene>
    <name evidence="9" type="ORF">GQF63_01320</name>
</gene>
<comment type="caution">
    <text evidence="9">The sequence shown here is derived from an EMBL/GenBank/DDBJ whole genome shotgun (WGS) entry which is preliminary data.</text>
</comment>
<evidence type="ECO:0000256" key="6">
    <source>
        <dbReference type="ARBA" id="ARBA00022989"/>
    </source>
</evidence>
<evidence type="ECO:0000256" key="7">
    <source>
        <dbReference type="ARBA" id="ARBA00023136"/>
    </source>
</evidence>
<feature type="transmembrane region" description="Helical" evidence="8">
    <location>
        <begin position="290"/>
        <end position="309"/>
    </location>
</feature>
<feature type="transmembrane region" description="Helical" evidence="8">
    <location>
        <begin position="207"/>
        <end position="228"/>
    </location>
</feature>
<keyword evidence="6 8" id="KW-1133">Transmembrane helix</keyword>
<protein>
    <submittedName>
        <fullName evidence="9">Iron chelate uptake ABC transporter family permease subunit</fullName>
    </submittedName>
</protein>
<feature type="transmembrane region" description="Helical" evidence="8">
    <location>
        <begin position="174"/>
        <end position="195"/>
    </location>
</feature>
<feature type="transmembrane region" description="Helical" evidence="8">
    <location>
        <begin position="102"/>
        <end position="120"/>
    </location>
</feature>
<keyword evidence="4" id="KW-1003">Cell membrane</keyword>
<dbReference type="SUPFAM" id="SSF81345">
    <property type="entry name" value="ABC transporter involved in vitamin B12 uptake, BtuC"/>
    <property type="match status" value="1"/>
</dbReference>
<evidence type="ECO:0000256" key="3">
    <source>
        <dbReference type="ARBA" id="ARBA00022448"/>
    </source>
</evidence>
<feature type="transmembrane region" description="Helical" evidence="8">
    <location>
        <begin position="45"/>
        <end position="65"/>
    </location>
</feature>
<feature type="transmembrane region" description="Helical" evidence="8">
    <location>
        <begin position="77"/>
        <end position="96"/>
    </location>
</feature>
<feature type="transmembrane region" description="Helical" evidence="8">
    <location>
        <begin position="132"/>
        <end position="154"/>
    </location>
</feature>
<organism evidence="9 10">
    <name type="scientific">Sphingobacterium humi</name>
    <dbReference type="NCBI Taxonomy" id="1796905"/>
    <lineage>
        <taxon>Bacteria</taxon>
        <taxon>Pseudomonadati</taxon>
        <taxon>Bacteroidota</taxon>
        <taxon>Sphingobacteriia</taxon>
        <taxon>Sphingobacteriales</taxon>
        <taxon>Sphingobacteriaceae</taxon>
        <taxon>Sphingobacterium</taxon>
    </lineage>
</organism>
<dbReference type="InterPro" id="IPR037294">
    <property type="entry name" value="ABC_BtuC-like"/>
</dbReference>
<accession>A0A6N8KYK4</accession>
<dbReference type="CDD" id="cd06550">
    <property type="entry name" value="TM_ABC_iron-siderophores_like"/>
    <property type="match status" value="1"/>
</dbReference>
<dbReference type="EMBL" id="WSQA01000001">
    <property type="protein sequence ID" value="MVZ60652.1"/>
    <property type="molecule type" value="Genomic_DNA"/>
</dbReference>
<dbReference type="Pfam" id="PF01032">
    <property type="entry name" value="FecCD"/>
    <property type="match status" value="1"/>
</dbReference>
<keyword evidence="5 8" id="KW-0812">Transmembrane</keyword>
<dbReference type="Proteomes" id="UP000435036">
    <property type="component" value="Unassembled WGS sequence"/>
</dbReference>
<sequence length="313" mass="34346">MITGAAIGLLLLLIWISLFTGIKDISFASLFSDKEQALFFIISRIPRTLALLFVGAGLSLAGFVFQHLSQNKFVSPTTAGTLEAAKMGILFSIIFIPEVPLMMKMSFAMLFTFLASLLFIGFISKVNIKNTIYIPLVGLMFGNILSAISTFFAYKHGIVQNTQEWMLGDFSSVLQGQYETVFLILPAVVLIYFYADRITIAGLGPSFAKNLGLPYYSIVYMGLFIIALVVSSSVVTVGAIPFIGLIVPNLLSLIYGDNLRRTLPIIAYTGASFLLFCDILSRLLVYPFEVPIGMTVGIIGGILFLVLILRRKK</sequence>
<dbReference type="PANTHER" id="PTHR30472">
    <property type="entry name" value="FERRIC ENTEROBACTIN TRANSPORT SYSTEM PERMEASE PROTEIN"/>
    <property type="match status" value="1"/>
</dbReference>
<keyword evidence="3" id="KW-0813">Transport</keyword>
<evidence type="ECO:0000313" key="10">
    <source>
        <dbReference type="Proteomes" id="UP000435036"/>
    </source>
</evidence>
<feature type="transmembrane region" description="Helical" evidence="8">
    <location>
        <begin position="234"/>
        <end position="253"/>
    </location>
</feature>
<evidence type="ECO:0000256" key="2">
    <source>
        <dbReference type="ARBA" id="ARBA00007935"/>
    </source>
</evidence>
<dbReference type="Gene3D" id="1.10.3470.10">
    <property type="entry name" value="ABC transporter involved in vitamin B12 uptake, BtuC"/>
    <property type="match status" value="1"/>
</dbReference>
<name>A0A6N8KYK4_9SPHI</name>
<dbReference type="AlphaFoldDB" id="A0A6N8KYK4"/>
<keyword evidence="7 8" id="KW-0472">Membrane</keyword>
<dbReference type="InterPro" id="IPR000522">
    <property type="entry name" value="ABC_transptr_permease_BtuC"/>
</dbReference>
<keyword evidence="10" id="KW-1185">Reference proteome</keyword>
<evidence type="ECO:0000256" key="1">
    <source>
        <dbReference type="ARBA" id="ARBA00004651"/>
    </source>
</evidence>
<dbReference type="PANTHER" id="PTHR30472:SF27">
    <property type="entry name" value="PETROBACTIN IMPORT SYSTEM PERMEASE PROTEIN YCLN"/>
    <property type="match status" value="1"/>
</dbReference>
<dbReference type="OrthoDB" id="9811975at2"/>
<evidence type="ECO:0000256" key="4">
    <source>
        <dbReference type="ARBA" id="ARBA00022475"/>
    </source>
</evidence>
<proteinExistence type="inferred from homology"/>
<evidence type="ECO:0000256" key="5">
    <source>
        <dbReference type="ARBA" id="ARBA00022692"/>
    </source>
</evidence>
<feature type="transmembrane region" description="Helical" evidence="8">
    <location>
        <begin position="265"/>
        <end position="284"/>
    </location>
</feature>
<dbReference type="GO" id="GO:0033214">
    <property type="term" value="P:siderophore-iron import into cell"/>
    <property type="evidence" value="ECO:0007669"/>
    <property type="project" value="TreeGrafter"/>
</dbReference>
<evidence type="ECO:0000313" key="9">
    <source>
        <dbReference type="EMBL" id="MVZ60652.1"/>
    </source>
</evidence>
<comment type="subcellular location">
    <subcellularLocation>
        <location evidence="1">Cell membrane</location>
        <topology evidence="1">Multi-pass membrane protein</topology>
    </subcellularLocation>
</comment>
<reference evidence="9 10" key="1">
    <citation type="submission" date="2019-12" db="EMBL/GenBank/DDBJ databases">
        <authorList>
            <person name="Dong K."/>
        </authorList>
    </citation>
    <scope>NUCLEOTIDE SEQUENCE [LARGE SCALE GENOMIC DNA]</scope>
    <source>
        <strain evidence="9 10">JCM 31225</strain>
    </source>
</reference>
<comment type="similarity">
    <text evidence="2">Belongs to the binding-protein-dependent transport system permease family. FecCD subfamily.</text>
</comment>
<dbReference type="GO" id="GO:0022857">
    <property type="term" value="F:transmembrane transporter activity"/>
    <property type="evidence" value="ECO:0007669"/>
    <property type="project" value="InterPro"/>
</dbReference>